<sequence>MSATLKEMKALQVELGASFQTSVNISIKQFMEVHFLEKLIKEINRSKLAHISLCLEITESLFIEDIDYVLPLLQKIRGMGLHISMDDFGTGYSSLSILRKLPIDELKIDKSFVDTILNDMTAEKMIQNIITIGKNFDLYILAEGVETKEQEAVLKSLGCDRFQGYLYAKPLRYDALKEFFEQKHSEMNS</sequence>
<dbReference type="RefSeq" id="WP_238099203.1">
    <property type="nucleotide sequence ID" value="NZ_CP021416.1"/>
</dbReference>
<dbReference type="PROSITE" id="PS50883">
    <property type="entry name" value="EAL"/>
    <property type="match status" value="1"/>
</dbReference>
<dbReference type="InterPro" id="IPR001633">
    <property type="entry name" value="EAL_dom"/>
</dbReference>
<dbReference type="PANTHER" id="PTHR33121">
    <property type="entry name" value="CYCLIC DI-GMP PHOSPHODIESTERASE PDEF"/>
    <property type="match status" value="1"/>
</dbReference>
<evidence type="ECO:0000313" key="3">
    <source>
        <dbReference type="Proteomes" id="UP000196005"/>
    </source>
</evidence>
<dbReference type="SMART" id="SM00052">
    <property type="entry name" value="EAL"/>
    <property type="match status" value="1"/>
</dbReference>
<dbReference type="KEGG" id="suls:Sdiek1_1311"/>
<reference evidence="3" key="1">
    <citation type="submission" date="2017-05" db="EMBL/GenBank/DDBJ databases">
        <title>Dechlorination kinetics govern the competition between two new strains of the genus Sulfurospirillum.</title>
        <authorList>
            <person name="Buttet G.F."/>
            <person name="Murray A.M."/>
            <person name="Goris T."/>
            <person name="Burion M."/>
            <person name="Lin B."/>
            <person name="Rolle M."/>
            <person name="Maillard J."/>
        </authorList>
    </citation>
    <scope>NUCLEOTIDE SEQUENCE [LARGE SCALE GENOMIC DNA]</scope>
    <source>
        <strain evidence="3">SL2-1</strain>
    </source>
</reference>
<name>A0A1Y0HMA4_9BACT</name>
<dbReference type="AlphaFoldDB" id="A0A1Y0HMA4"/>
<dbReference type="Gene3D" id="3.20.20.450">
    <property type="entry name" value="EAL domain"/>
    <property type="match status" value="1"/>
</dbReference>
<evidence type="ECO:0000313" key="2">
    <source>
        <dbReference type="EMBL" id="ARU48475.1"/>
    </source>
</evidence>
<protein>
    <submittedName>
        <fullName evidence="2">Phytochrome-like protein cph2</fullName>
    </submittedName>
</protein>
<dbReference type="CDD" id="cd01948">
    <property type="entry name" value="EAL"/>
    <property type="match status" value="1"/>
</dbReference>
<evidence type="ECO:0000259" key="1">
    <source>
        <dbReference type="PROSITE" id="PS50883"/>
    </source>
</evidence>
<dbReference type="Pfam" id="PF00563">
    <property type="entry name" value="EAL"/>
    <property type="match status" value="1"/>
</dbReference>
<dbReference type="PANTHER" id="PTHR33121:SF79">
    <property type="entry name" value="CYCLIC DI-GMP PHOSPHODIESTERASE PDED-RELATED"/>
    <property type="match status" value="1"/>
</dbReference>
<dbReference type="Proteomes" id="UP000196005">
    <property type="component" value="Chromosome"/>
</dbReference>
<dbReference type="InterPro" id="IPR050706">
    <property type="entry name" value="Cyclic-di-GMP_PDE-like"/>
</dbReference>
<dbReference type="EMBL" id="CP021416">
    <property type="protein sequence ID" value="ARU48475.1"/>
    <property type="molecule type" value="Genomic_DNA"/>
</dbReference>
<feature type="domain" description="EAL" evidence="1">
    <location>
        <begin position="1"/>
        <end position="184"/>
    </location>
</feature>
<organism evidence="2 3">
    <name type="scientific">Sulfurospirillum diekertiae</name>
    <dbReference type="NCBI Taxonomy" id="1854492"/>
    <lineage>
        <taxon>Bacteria</taxon>
        <taxon>Pseudomonadati</taxon>
        <taxon>Campylobacterota</taxon>
        <taxon>Epsilonproteobacteria</taxon>
        <taxon>Campylobacterales</taxon>
        <taxon>Sulfurospirillaceae</taxon>
        <taxon>Sulfurospirillum</taxon>
    </lineage>
</organism>
<dbReference type="SUPFAM" id="SSF141868">
    <property type="entry name" value="EAL domain-like"/>
    <property type="match status" value="1"/>
</dbReference>
<accession>A0A1Y0HMA4</accession>
<dbReference type="GO" id="GO:0071111">
    <property type="term" value="F:cyclic-guanylate-specific phosphodiesterase activity"/>
    <property type="evidence" value="ECO:0007669"/>
    <property type="project" value="InterPro"/>
</dbReference>
<keyword evidence="3" id="KW-1185">Reference proteome</keyword>
<gene>
    <name evidence="2" type="ORF">Sdiek1_1311</name>
</gene>
<dbReference type="InterPro" id="IPR035919">
    <property type="entry name" value="EAL_sf"/>
</dbReference>
<proteinExistence type="predicted"/>